<dbReference type="GO" id="GO:0016020">
    <property type="term" value="C:membrane"/>
    <property type="evidence" value="ECO:0007669"/>
    <property type="project" value="GOC"/>
</dbReference>
<dbReference type="EMBL" id="CP045851">
    <property type="protein sequence ID" value="QGG97151.1"/>
    <property type="molecule type" value="Genomic_DNA"/>
</dbReference>
<dbReference type="AlphaFoldDB" id="A0A5Q2RRG3"/>
<dbReference type="SUPFAM" id="SSF56219">
    <property type="entry name" value="DNase I-like"/>
    <property type="match status" value="1"/>
</dbReference>
<dbReference type="PANTHER" id="PTHR14859">
    <property type="entry name" value="CALCOFLUOR WHITE HYPERSENSITIVE PROTEIN PRECURSOR"/>
    <property type="match status" value="1"/>
</dbReference>
<protein>
    <recommendedName>
        <fullName evidence="1">Endonuclease/exonuclease/phosphatase domain-containing protein</fullName>
    </recommendedName>
</protein>
<dbReference type="GO" id="GO:0006506">
    <property type="term" value="P:GPI anchor biosynthetic process"/>
    <property type="evidence" value="ECO:0007669"/>
    <property type="project" value="TreeGrafter"/>
</dbReference>
<feature type="domain" description="Endonuclease/exonuclease/phosphatase" evidence="1">
    <location>
        <begin position="4"/>
        <end position="251"/>
    </location>
</feature>
<dbReference type="Pfam" id="PF03372">
    <property type="entry name" value="Exo_endo_phos"/>
    <property type="match status" value="1"/>
</dbReference>
<organism evidence="2 3">
    <name type="scientific">Actinomarinicola tropica</name>
    <dbReference type="NCBI Taxonomy" id="2789776"/>
    <lineage>
        <taxon>Bacteria</taxon>
        <taxon>Bacillati</taxon>
        <taxon>Actinomycetota</taxon>
        <taxon>Acidimicrobiia</taxon>
        <taxon>Acidimicrobiales</taxon>
        <taxon>Iamiaceae</taxon>
        <taxon>Actinomarinicola</taxon>
    </lineage>
</organism>
<gene>
    <name evidence="2" type="ORF">GH723_15425</name>
</gene>
<keyword evidence="3" id="KW-1185">Reference proteome</keyword>
<accession>A0A5Q2RRG3</accession>
<evidence type="ECO:0000313" key="2">
    <source>
        <dbReference type="EMBL" id="QGG97151.1"/>
    </source>
</evidence>
<dbReference type="PANTHER" id="PTHR14859:SF1">
    <property type="entry name" value="PGAP2-INTERACTING PROTEIN"/>
    <property type="match status" value="1"/>
</dbReference>
<proteinExistence type="predicted"/>
<dbReference type="Gene3D" id="3.60.10.10">
    <property type="entry name" value="Endonuclease/exonuclease/phosphatase"/>
    <property type="match status" value="1"/>
</dbReference>
<dbReference type="KEGG" id="atq:GH723_15425"/>
<name>A0A5Q2RRG3_9ACTN</name>
<sequence length="260" mass="28786">MRVVTWNLWWRFGPWEERQAAIVATLRQLDPDLVALQEVWGQGDEEQAARLAAALGGYHHVAASTVEHEGVRFGNAVLSRWPITSHEWRPLPAPPDVEESRTVLRADVDGPRGPIQVFCTHLNWRWDQSAVRQEQVREIARFVADSPRRTFPPILCGDLNAAPEADEIRMLTGKAAVPVEGLVFHDAWEAAGAGPAETASRDNPFAAPDLAVDRRIDYVLVGWPAERGAGLPTACLVEGMRPVDGVVPSDHYAVLAELRY</sequence>
<evidence type="ECO:0000259" key="1">
    <source>
        <dbReference type="Pfam" id="PF03372"/>
    </source>
</evidence>
<dbReference type="Proteomes" id="UP000334019">
    <property type="component" value="Chromosome"/>
</dbReference>
<dbReference type="InterPro" id="IPR036691">
    <property type="entry name" value="Endo/exonu/phosph_ase_sf"/>
</dbReference>
<dbReference type="GO" id="GO:0003824">
    <property type="term" value="F:catalytic activity"/>
    <property type="evidence" value="ECO:0007669"/>
    <property type="project" value="InterPro"/>
</dbReference>
<dbReference type="InterPro" id="IPR051916">
    <property type="entry name" value="GPI-anchor_lipid_remodeler"/>
</dbReference>
<evidence type="ECO:0000313" key="3">
    <source>
        <dbReference type="Proteomes" id="UP000334019"/>
    </source>
</evidence>
<reference evidence="2 3" key="1">
    <citation type="submission" date="2019-11" db="EMBL/GenBank/DDBJ databases">
        <authorList>
            <person name="He Y."/>
        </authorList>
    </citation>
    <scope>NUCLEOTIDE SEQUENCE [LARGE SCALE GENOMIC DNA]</scope>
    <source>
        <strain evidence="2 3">SCSIO 58843</strain>
    </source>
</reference>
<dbReference type="InterPro" id="IPR005135">
    <property type="entry name" value="Endo/exonuclease/phosphatase"/>
</dbReference>